<sequence>MFDNVHSRYVTKKNVDDAYWSNWGNYRNNRAVNVYVGKDGDF</sequence>
<evidence type="ECO:0000313" key="2">
    <source>
        <dbReference type="Proteomes" id="UP000004123"/>
    </source>
</evidence>
<organism evidence="1 2">
    <name type="scientific">Prevotella pallens ATCC 700821</name>
    <dbReference type="NCBI Taxonomy" id="997353"/>
    <lineage>
        <taxon>Bacteria</taxon>
        <taxon>Pseudomonadati</taxon>
        <taxon>Bacteroidota</taxon>
        <taxon>Bacteroidia</taxon>
        <taxon>Bacteroidales</taxon>
        <taxon>Prevotellaceae</taxon>
        <taxon>Prevotella</taxon>
    </lineage>
</organism>
<dbReference type="EMBL" id="AFPY01000131">
    <property type="protein sequence ID" value="EGQ12284.1"/>
    <property type="molecule type" value="Genomic_DNA"/>
</dbReference>
<proteinExistence type="predicted"/>
<protein>
    <submittedName>
        <fullName evidence="1">Uncharacterized protein</fullName>
    </submittedName>
</protein>
<dbReference type="HOGENOM" id="CLU_3255932_0_0_10"/>
<evidence type="ECO:0000313" key="1">
    <source>
        <dbReference type="EMBL" id="EGQ12284.1"/>
    </source>
</evidence>
<name>F9DMB1_9BACT</name>
<dbReference type="Proteomes" id="UP000004123">
    <property type="component" value="Unassembled WGS sequence"/>
</dbReference>
<comment type="caution">
    <text evidence="1">The sequence shown here is derived from an EMBL/GenBank/DDBJ whole genome shotgun (WGS) entry which is preliminary data.</text>
</comment>
<dbReference type="STRING" id="997353.HMPREF9144_2803"/>
<accession>F9DMB1</accession>
<gene>
    <name evidence="1" type="ORF">HMPREF9144_2803</name>
</gene>
<dbReference type="AlphaFoldDB" id="F9DMB1"/>
<reference evidence="1 2" key="1">
    <citation type="submission" date="2011-04" db="EMBL/GenBank/DDBJ databases">
        <authorList>
            <person name="Muzny D."/>
            <person name="Qin X."/>
            <person name="Deng J."/>
            <person name="Jiang H."/>
            <person name="Liu Y."/>
            <person name="Qu J."/>
            <person name="Song X.-Z."/>
            <person name="Zhang L."/>
            <person name="Thornton R."/>
            <person name="Coyle M."/>
            <person name="Francisco L."/>
            <person name="Jackson L."/>
            <person name="Javaid M."/>
            <person name="Korchina V."/>
            <person name="Kovar C."/>
            <person name="Mata R."/>
            <person name="Mathew T."/>
            <person name="Ngo R."/>
            <person name="Nguyen L."/>
            <person name="Nguyen N."/>
            <person name="Okwuonu G."/>
            <person name="Ongeri F."/>
            <person name="Pham C."/>
            <person name="Simmons D."/>
            <person name="Wilczek-Boney K."/>
            <person name="Hale W."/>
            <person name="Jakkamsetti A."/>
            <person name="Pham P."/>
            <person name="Ruth R."/>
            <person name="San Lucas F."/>
            <person name="Warren J."/>
            <person name="Zhang J."/>
            <person name="Zhao Z."/>
            <person name="Zhou C."/>
            <person name="Zhu D."/>
            <person name="Lee S."/>
            <person name="Bess C."/>
            <person name="Blankenburg K."/>
            <person name="Forbes L."/>
            <person name="Fu Q."/>
            <person name="Gubbala S."/>
            <person name="Hirani K."/>
            <person name="Jayaseelan J.C."/>
            <person name="Lara F."/>
            <person name="Munidasa M."/>
            <person name="Palculict T."/>
            <person name="Patil S."/>
            <person name="Pu L.-L."/>
            <person name="Saada N."/>
            <person name="Tang L."/>
            <person name="Weissenberger G."/>
            <person name="Zhu Y."/>
            <person name="Hemphill L."/>
            <person name="Shang Y."/>
            <person name="Youmans B."/>
            <person name="Ayvaz T."/>
            <person name="Ross M."/>
            <person name="Santibanez J."/>
            <person name="Aqrawi P."/>
            <person name="Gross S."/>
            <person name="Joshi V."/>
            <person name="Fowler G."/>
            <person name="Nazareth L."/>
            <person name="Reid J."/>
            <person name="Worley K."/>
            <person name="Petrosino J."/>
            <person name="Highlander S."/>
            <person name="Gibbs R."/>
        </authorList>
    </citation>
    <scope>NUCLEOTIDE SEQUENCE [LARGE SCALE GENOMIC DNA]</scope>
    <source>
        <strain evidence="1 2">ATCC 700821</strain>
    </source>
</reference>